<gene>
    <name evidence="3" type="primary">ycf20</name>
</gene>
<evidence type="ECO:0000313" key="3">
    <source>
        <dbReference type="EMBL" id="QOS04653.1"/>
    </source>
</evidence>
<dbReference type="Pfam" id="PF04483">
    <property type="entry name" value="DUF565"/>
    <property type="match status" value="1"/>
</dbReference>
<protein>
    <recommendedName>
        <fullName evidence="2">Uncharacterized protein ycf20</fullName>
    </recommendedName>
</protein>
<keyword evidence="3" id="KW-0150">Chloroplast</keyword>
<accession>A0A7M3VH82</accession>
<dbReference type="AlphaFoldDB" id="A0A7M3VH82"/>
<dbReference type="PANTHER" id="PTHR33787:SF4">
    <property type="entry name" value="YCF20-LIKE PROTEIN"/>
    <property type="match status" value="1"/>
</dbReference>
<proteinExistence type="inferred from homology"/>
<comment type="similarity">
    <text evidence="1">Belongs to the ycf20 family.</text>
</comment>
<keyword evidence="3" id="KW-0934">Plastid</keyword>
<name>A0A7M3VH82_SARSK</name>
<organism evidence="3">
    <name type="scientific">Sarcopeltis skottsbergii</name>
    <name type="common">Red alga</name>
    <name type="synonym">Gigartina skottsbergii</name>
    <dbReference type="NCBI Taxonomy" id="2765380"/>
    <lineage>
        <taxon>Eukaryota</taxon>
        <taxon>Rhodophyta</taxon>
        <taxon>Florideophyceae</taxon>
        <taxon>Rhodymeniophycidae</taxon>
        <taxon>Gigartinales</taxon>
        <taxon>Gigartinaceae</taxon>
        <taxon>Sarcopeltis</taxon>
    </lineage>
</organism>
<dbReference type="EMBL" id="MT032182">
    <property type="protein sequence ID" value="QOS04653.1"/>
    <property type="molecule type" value="Genomic_DNA"/>
</dbReference>
<reference evidence="3" key="1">
    <citation type="submission" date="2020-02" db="EMBL/GenBank/DDBJ databases">
        <authorList>
            <person name="Hughey J.R."/>
        </authorList>
    </citation>
    <scope>NUCLEOTIDE SEQUENCE</scope>
</reference>
<sequence length="61" mass="6758">MPAQTGDWCIVGSSMIVTIYEIISKLIYSQKNNTLKIPSIINHIKIGIIYGIFVDAFKLGS</sequence>
<dbReference type="PANTHER" id="PTHR33787">
    <property type="match status" value="1"/>
</dbReference>
<evidence type="ECO:0000256" key="2">
    <source>
        <dbReference type="ARBA" id="ARBA00021534"/>
    </source>
</evidence>
<evidence type="ECO:0000256" key="1">
    <source>
        <dbReference type="ARBA" id="ARBA00009846"/>
    </source>
</evidence>
<reference evidence="3" key="2">
    <citation type="submission" date="2021-04" db="EMBL/GenBank/DDBJ databases">
        <title>Sarcopeltis skottsbergii and Sarcopeltis antarctica (Gigartinaceae, Rhodophyta), a new genus and new species from Antarctica.</title>
        <authorList>
            <person name="Leister G."/>
            <person name="Gabrielson P."/>
            <person name="Hommersand M."/>
        </authorList>
    </citation>
    <scope>NUCLEOTIDE SEQUENCE</scope>
</reference>
<geneLocation type="chloroplast" evidence="3"/>
<dbReference type="InterPro" id="IPR007572">
    <property type="entry name" value="Uncharacterised_Ycf20"/>
</dbReference>